<protein>
    <submittedName>
        <fullName evidence="2">Uncharacterized protein</fullName>
    </submittedName>
</protein>
<gene>
    <name evidence="2" type="ORF">SPRG_18893</name>
</gene>
<proteinExistence type="predicted"/>
<dbReference type="Proteomes" id="UP000030745">
    <property type="component" value="Unassembled WGS sequence"/>
</dbReference>
<dbReference type="OrthoDB" id="68215at2759"/>
<reference evidence="2 3" key="1">
    <citation type="journal article" date="2013" name="PLoS Genet.">
        <title>Distinctive expansion of potential virulence genes in the genome of the oomycete fish pathogen Saprolegnia parasitica.</title>
        <authorList>
            <person name="Jiang R.H."/>
            <person name="de Bruijn I."/>
            <person name="Haas B.J."/>
            <person name="Belmonte R."/>
            <person name="Lobach L."/>
            <person name="Christie J."/>
            <person name="van den Ackerveken G."/>
            <person name="Bottin A."/>
            <person name="Bulone V."/>
            <person name="Diaz-Moreno S.M."/>
            <person name="Dumas B."/>
            <person name="Fan L."/>
            <person name="Gaulin E."/>
            <person name="Govers F."/>
            <person name="Grenville-Briggs L.J."/>
            <person name="Horner N.R."/>
            <person name="Levin J.Z."/>
            <person name="Mammella M."/>
            <person name="Meijer H.J."/>
            <person name="Morris P."/>
            <person name="Nusbaum C."/>
            <person name="Oome S."/>
            <person name="Phillips A.J."/>
            <person name="van Rooyen D."/>
            <person name="Rzeszutek E."/>
            <person name="Saraiva M."/>
            <person name="Secombes C.J."/>
            <person name="Seidl M.F."/>
            <person name="Snel B."/>
            <person name="Stassen J.H."/>
            <person name="Sykes S."/>
            <person name="Tripathy S."/>
            <person name="van den Berg H."/>
            <person name="Vega-Arreguin J.C."/>
            <person name="Wawra S."/>
            <person name="Young S.K."/>
            <person name="Zeng Q."/>
            <person name="Dieguez-Uribeondo J."/>
            <person name="Russ C."/>
            <person name="Tyler B.M."/>
            <person name="van West P."/>
        </authorList>
    </citation>
    <scope>NUCLEOTIDE SEQUENCE [LARGE SCALE GENOMIC DNA]</scope>
    <source>
        <strain evidence="2 3">CBS 223.65</strain>
    </source>
</reference>
<dbReference type="GeneID" id="24140387"/>
<feature type="region of interest" description="Disordered" evidence="1">
    <location>
        <begin position="466"/>
        <end position="493"/>
    </location>
</feature>
<sequence>MASAGIADHMHMLSELQRLKAQVVDVVTANKSLLETTRSIEAELSSFATLSQLDAGLSLKASTTMVPTQLDELKQFVLQVLTSKADLSLLDVLLPKKLDTSVFEAAQRQHTKEYARFEDTVRTLFTSFVSDVQSHVREIATGIAAHEVTVAGHAQRVEATKDHLSTLDVRLRRLEAVCGVDSTATRMCSSATLPAVAAACASLEVAHTAQVALISDLRDTLETTQNQVGALEAAAQGAKLDMSRRIAKEIARLQEADAHGLCQLEKKYTTLVESVEAVKALAQSAQNDVHAFQTAAAKSVLDTYDRRVAGSIEALHADNQGLRDTLHKHHATLVEQSRSLEDSVRSHNTSLCSLEHQLRQLAAHCRANERELAALKGPFITEVRNLKEENFVILDEIRRQQDISRELVLDYKDAVGASAGPTRPPTLPSTNVLPTTSANKARAKTARPQTCGPPVNCAKRFGVVHSAREPRERARTAGAKPSPRSDGPIVLPPTRTNQATQFLASIENIYEKQNAQDDEDDDEDPAFEFGRTSPRENGFLVRDLPHRVPMRPQSSYE</sequence>
<name>A0A067CZ49_SAPPC</name>
<dbReference type="RefSeq" id="XP_012194107.1">
    <property type="nucleotide sequence ID" value="XM_012338717.1"/>
</dbReference>
<feature type="compositionally biased region" description="Basic and acidic residues" evidence="1">
    <location>
        <begin position="466"/>
        <end position="475"/>
    </location>
</feature>
<dbReference type="OMA" id="HTKEYAR"/>
<organism evidence="2 3">
    <name type="scientific">Saprolegnia parasitica (strain CBS 223.65)</name>
    <dbReference type="NCBI Taxonomy" id="695850"/>
    <lineage>
        <taxon>Eukaryota</taxon>
        <taxon>Sar</taxon>
        <taxon>Stramenopiles</taxon>
        <taxon>Oomycota</taxon>
        <taxon>Saprolegniomycetes</taxon>
        <taxon>Saprolegniales</taxon>
        <taxon>Saprolegniaceae</taxon>
        <taxon>Saprolegnia</taxon>
    </lineage>
</organism>
<evidence type="ECO:0000313" key="3">
    <source>
        <dbReference type="Proteomes" id="UP000030745"/>
    </source>
</evidence>
<dbReference type="AlphaFoldDB" id="A0A067CZ49"/>
<dbReference type="EMBL" id="KK583189">
    <property type="protein sequence ID" value="KDO35748.1"/>
    <property type="molecule type" value="Genomic_DNA"/>
</dbReference>
<feature type="region of interest" description="Disordered" evidence="1">
    <location>
        <begin position="511"/>
        <end position="557"/>
    </location>
</feature>
<evidence type="ECO:0000313" key="2">
    <source>
        <dbReference type="EMBL" id="KDO35748.1"/>
    </source>
</evidence>
<dbReference type="VEuPathDB" id="FungiDB:SPRG_18893"/>
<keyword evidence="3" id="KW-1185">Reference proteome</keyword>
<accession>A0A067CZ49</accession>
<feature type="compositionally biased region" description="Acidic residues" evidence="1">
    <location>
        <begin position="516"/>
        <end position="526"/>
    </location>
</feature>
<evidence type="ECO:0000256" key="1">
    <source>
        <dbReference type="SAM" id="MobiDB-lite"/>
    </source>
</evidence>
<dbReference type="KEGG" id="spar:SPRG_18893"/>